<name>A0A834Y0M3_APHGI</name>
<dbReference type="PANTHER" id="PTHR23313:SF0">
    <property type="entry name" value="TESTIS-EXPRESSED PROTEIN 9"/>
    <property type="match status" value="1"/>
</dbReference>
<sequence>MADDLLAKEKEYHRLNKELQLKTKNIIEEVDSVINSQKDIRSLITTEALQSKICHASNNYYTDPPRLIDFDREFIKPQVNNNDPDDILVANNKTQKNNDAVIKILKTKIQTLYSDNEKIKDELKKKTNYCIELENENTKIRDIKDKYSLQISNNKNQITKLEENNIKIQTELQSSTKENLSLKKELDLLKKEIKMINQQTNNTEMRLNRSLEETEKWKNTYKTCKIEEKNLREKIKSLQDDERVVIKNLEKQKTELLQAFKKQMFLVDNLKKQKALLESTKQIQLTRQDMSKIINWKNEINGNT</sequence>
<gene>
    <name evidence="2" type="ORF">HCN44_002048</name>
</gene>
<reference evidence="2 3" key="1">
    <citation type="submission" date="2020-08" db="EMBL/GenBank/DDBJ databases">
        <title>Aphidius gifuensis genome sequencing and assembly.</title>
        <authorList>
            <person name="Du Z."/>
        </authorList>
    </citation>
    <scope>NUCLEOTIDE SEQUENCE [LARGE SCALE GENOMIC DNA]</scope>
    <source>
        <strain evidence="2">YNYX2018</strain>
        <tissue evidence="2">Adults</tissue>
    </source>
</reference>
<accession>A0A834Y0M3</accession>
<keyword evidence="1" id="KW-0175">Coiled coil</keyword>
<dbReference type="PANTHER" id="PTHR23313">
    <property type="entry name" value="TSEC1-RELATED"/>
    <property type="match status" value="1"/>
</dbReference>
<evidence type="ECO:0000313" key="3">
    <source>
        <dbReference type="Proteomes" id="UP000639338"/>
    </source>
</evidence>
<feature type="coiled-coil region" evidence="1">
    <location>
        <begin position="102"/>
        <end position="241"/>
    </location>
</feature>
<dbReference type="Proteomes" id="UP000639338">
    <property type="component" value="Unassembled WGS sequence"/>
</dbReference>
<keyword evidence="3" id="KW-1185">Reference proteome</keyword>
<dbReference type="OrthoDB" id="269872at2759"/>
<protein>
    <submittedName>
        <fullName evidence="2">Uncharacterized protein</fullName>
    </submittedName>
</protein>
<dbReference type="EMBL" id="JACMRX010000001">
    <property type="protein sequence ID" value="KAF7996416.1"/>
    <property type="molecule type" value="Genomic_DNA"/>
</dbReference>
<evidence type="ECO:0000313" key="2">
    <source>
        <dbReference type="EMBL" id="KAF7996416.1"/>
    </source>
</evidence>
<proteinExistence type="predicted"/>
<evidence type="ECO:0000256" key="1">
    <source>
        <dbReference type="SAM" id="Coils"/>
    </source>
</evidence>
<dbReference type="AlphaFoldDB" id="A0A834Y0M3"/>
<comment type="caution">
    <text evidence="2">The sequence shown here is derived from an EMBL/GenBank/DDBJ whole genome shotgun (WGS) entry which is preliminary data.</text>
</comment>
<organism evidence="2 3">
    <name type="scientific">Aphidius gifuensis</name>
    <name type="common">Parasitoid wasp</name>
    <dbReference type="NCBI Taxonomy" id="684658"/>
    <lineage>
        <taxon>Eukaryota</taxon>
        <taxon>Metazoa</taxon>
        <taxon>Ecdysozoa</taxon>
        <taxon>Arthropoda</taxon>
        <taxon>Hexapoda</taxon>
        <taxon>Insecta</taxon>
        <taxon>Pterygota</taxon>
        <taxon>Neoptera</taxon>
        <taxon>Endopterygota</taxon>
        <taxon>Hymenoptera</taxon>
        <taxon>Apocrita</taxon>
        <taxon>Ichneumonoidea</taxon>
        <taxon>Braconidae</taxon>
        <taxon>Aphidiinae</taxon>
        <taxon>Aphidius</taxon>
    </lineage>
</organism>